<dbReference type="AlphaFoldDB" id="A0A4P9VHC3"/>
<sequence length="117" mass="12709">MKILSPLFLVVILSGLSGCAGVMAYKSGTPINAAQTAEFKKGITTRNQITTKFGAPQKTESVGNEIHYVYQYTEINHLAANRDESTRFVFNGKTGKLIDIQRSASAGNTNSLFQSHP</sequence>
<dbReference type="EMBL" id="NDXW01000002">
    <property type="protein sequence ID" value="RDH41876.1"/>
    <property type="molecule type" value="Genomic_DNA"/>
</dbReference>
<proteinExistence type="predicted"/>
<protein>
    <recommendedName>
        <fullName evidence="3">Outer membrane protein assembly factor BamE</fullName>
    </recommendedName>
</protein>
<accession>A0A4P9VHC3</accession>
<evidence type="ECO:0000313" key="2">
    <source>
        <dbReference type="Proteomes" id="UP000257039"/>
    </source>
</evidence>
<reference evidence="1 2" key="1">
    <citation type="submission" date="2017-04" db="EMBL/GenBank/DDBJ databases">
        <title>Draft genome sequence of Zooshikella ganghwensis VG4 isolated from Red Sea sediments.</title>
        <authorList>
            <person name="Rehman Z."/>
            <person name="Alam I."/>
            <person name="Kamau A."/>
            <person name="Bajic V."/>
            <person name="Leiknes T."/>
        </authorList>
    </citation>
    <scope>NUCLEOTIDE SEQUENCE [LARGE SCALE GENOMIC DNA]</scope>
    <source>
        <strain evidence="1 2">VG4</strain>
    </source>
</reference>
<dbReference type="Proteomes" id="UP000257039">
    <property type="component" value="Unassembled WGS sequence"/>
</dbReference>
<dbReference type="PROSITE" id="PS51257">
    <property type="entry name" value="PROKAR_LIPOPROTEIN"/>
    <property type="match status" value="1"/>
</dbReference>
<organism evidence="1 2">
    <name type="scientific">Zooshikella ganghwensis</name>
    <dbReference type="NCBI Taxonomy" id="202772"/>
    <lineage>
        <taxon>Bacteria</taxon>
        <taxon>Pseudomonadati</taxon>
        <taxon>Pseudomonadota</taxon>
        <taxon>Gammaproteobacteria</taxon>
        <taxon>Oceanospirillales</taxon>
        <taxon>Zooshikellaceae</taxon>
        <taxon>Zooshikella</taxon>
    </lineage>
</organism>
<gene>
    <name evidence="1" type="ORF">B9G39_26010</name>
</gene>
<keyword evidence="2" id="KW-1185">Reference proteome</keyword>
<evidence type="ECO:0008006" key="3">
    <source>
        <dbReference type="Google" id="ProtNLM"/>
    </source>
</evidence>
<name>A0A4P9VHC3_9GAMM</name>
<evidence type="ECO:0000313" key="1">
    <source>
        <dbReference type="EMBL" id="RDH41876.1"/>
    </source>
</evidence>
<dbReference type="RefSeq" id="WP_094789545.1">
    <property type="nucleotide sequence ID" value="NZ_NDXW01000002.1"/>
</dbReference>
<comment type="caution">
    <text evidence="1">The sequence shown here is derived from an EMBL/GenBank/DDBJ whole genome shotgun (WGS) entry which is preliminary data.</text>
</comment>